<keyword evidence="3" id="KW-0804">Transcription</keyword>
<evidence type="ECO:0000256" key="2">
    <source>
        <dbReference type="ARBA" id="ARBA00023125"/>
    </source>
</evidence>
<dbReference type="PANTHER" id="PTHR42756:SF1">
    <property type="entry name" value="TRANSCRIPTIONAL REPRESSOR OF EMRAB OPERON"/>
    <property type="match status" value="1"/>
</dbReference>
<dbReference type="PROSITE" id="PS50995">
    <property type="entry name" value="HTH_MARR_2"/>
    <property type="match status" value="1"/>
</dbReference>
<feature type="domain" description="HTH marR-type" evidence="4">
    <location>
        <begin position="1"/>
        <end position="141"/>
    </location>
</feature>
<evidence type="ECO:0000256" key="3">
    <source>
        <dbReference type="ARBA" id="ARBA00023163"/>
    </source>
</evidence>
<dbReference type="Proteomes" id="UP000215144">
    <property type="component" value="Chromosome 1"/>
</dbReference>
<dbReference type="InterPro" id="IPR000835">
    <property type="entry name" value="HTH_MarR-typ"/>
</dbReference>
<evidence type="ECO:0000313" key="6">
    <source>
        <dbReference type="Proteomes" id="UP000215144"/>
    </source>
</evidence>
<dbReference type="PANTHER" id="PTHR42756">
    <property type="entry name" value="TRANSCRIPTIONAL REGULATOR, MARR"/>
    <property type="match status" value="1"/>
</dbReference>
<sequence length="147" mass="16745">MSQLDNNIPLKTMVVFRKAERTLDAQNACIFKKYQITPTQFSVLEVLNTKGEMSISKLIDSVLATSGNMTVVLKNMGRNGWIYREQDDADKRSFVIGLTDEGRALIEKVLPEHVKNVENTMSVLTHDEQLQLIELLKKFKNLAKFSK</sequence>
<keyword evidence="2" id="KW-0238">DNA-binding</keyword>
<organism evidence="5 6">
    <name type="scientific">Streptococcus acidominimus</name>
    <dbReference type="NCBI Taxonomy" id="1326"/>
    <lineage>
        <taxon>Bacteria</taxon>
        <taxon>Bacillati</taxon>
        <taxon>Bacillota</taxon>
        <taxon>Bacilli</taxon>
        <taxon>Lactobacillales</taxon>
        <taxon>Streptococcaceae</taxon>
        <taxon>Streptococcus</taxon>
    </lineage>
</organism>
<dbReference type="InterPro" id="IPR036390">
    <property type="entry name" value="WH_DNA-bd_sf"/>
</dbReference>
<dbReference type="AlphaFoldDB" id="A0A239WEZ4"/>
<protein>
    <submittedName>
        <fullName evidence="5">MarR family transcriptional regulator</fullName>
    </submittedName>
</protein>
<keyword evidence="1" id="KW-0805">Transcription regulation</keyword>
<dbReference type="EMBL" id="LT906454">
    <property type="protein sequence ID" value="SNV32513.1"/>
    <property type="molecule type" value="Genomic_DNA"/>
</dbReference>
<dbReference type="SUPFAM" id="SSF46785">
    <property type="entry name" value="Winged helix' DNA-binding domain"/>
    <property type="match status" value="1"/>
</dbReference>
<name>A0A239WEZ4_STRAI</name>
<dbReference type="SMART" id="SM00347">
    <property type="entry name" value="HTH_MARR"/>
    <property type="match status" value="1"/>
</dbReference>
<dbReference type="Pfam" id="PF01047">
    <property type="entry name" value="MarR"/>
    <property type="match status" value="1"/>
</dbReference>
<dbReference type="Gene3D" id="1.10.10.10">
    <property type="entry name" value="Winged helix-like DNA-binding domain superfamily/Winged helix DNA-binding domain"/>
    <property type="match status" value="1"/>
</dbReference>
<gene>
    <name evidence="5" type="primary">mgrA</name>
    <name evidence="5" type="ORF">SAMEA4504048_00163</name>
</gene>
<reference evidence="5 6" key="1">
    <citation type="submission" date="2017-06" db="EMBL/GenBank/DDBJ databases">
        <authorList>
            <consortium name="Pathogen Informatics"/>
        </authorList>
    </citation>
    <scope>NUCLEOTIDE SEQUENCE [LARGE SCALE GENOMIC DNA]</scope>
    <source>
        <strain evidence="5 6">NCTC11291</strain>
    </source>
</reference>
<proteinExistence type="predicted"/>
<evidence type="ECO:0000313" key="5">
    <source>
        <dbReference type="EMBL" id="SNV32513.1"/>
    </source>
</evidence>
<dbReference type="InterPro" id="IPR036388">
    <property type="entry name" value="WH-like_DNA-bd_sf"/>
</dbReference>
<evidence type="ECO:0000259" key="4">
    <source>
        <dbReference type="PROSITE" id="PS50995"/>
    </source>
</evidence>
<dbReference type="PRINTS" id="PR00598">
    <property type="entry name" value="HTHMARR"/>
</dbReference>
<dbReference type="GO" id="GO:0003677">
    <property type="term" value="F:DNA binding"/>
    <property type="evidence" value="ECO:0007669"/>
    <property type="project" value="UniProtKB-KW"/>
</dbReference>
<evidence type="ECO:0000256" key="1">
    <source>
        <dbReference type="ARBA" id="ARBA00023015"/>
    </source>
</evidence>
<dbReference type="OrthoDB" id="9799747at2"/>
<dbReference type="GO" id="GO:0003700">
    <property type="term" value="F:DNA-binding transcription factor activity"/>
    <property type="evidence" value="ECO:0007669"/>
    <property type="project" value="InterPro"/>
</dbReference>
<dbReference type="RefSeq" id="WP_017768648.1">
    <property type="nucleotide sequence ID" value="NZ_LT906454.1"/>
</dbReference>
<accession>A0A239WEZ4</accession>
<dbReference type="KEGG" id="saco:SAME_00163"/>